<dbReference type="Proteomes" id="UP000198908">
    <property type="component" value="Unassembled WGS sequence"/>
</dbReference>
<sequence>MSSMIFLRNTLATHIYQLLVHLRFSALVGQMRRRQLMSLRSMQLLGARLSVIRTSLIFGQVNLALSSRMLIISKRVESWPLRLSLGESNKFKSR</sequence>
<dbReference type="EMBL" id="FMYQ01000001">
    <property type="protein sequence ID" value="SDB85854.1"/>
    <property type="molecule type" value="Genomic_DNA"/>
</dbReference>
<reference evidence="2" key="1">
    <citation type="submission" date="2016-09" db="EMBL/GenBank/DDBJ databases">
        <authorList>
            <person name="Varghese N."/>
            <person name="Submissions S."/>
        </authorList>
    </citation>
    <scope>NUCLEOTIDE SEQUENCE [LARGE SCALE GENOMIC DNA]</scope>
    <source>
        <strain evidence="2">TNe-862</strain>
    </source>
</reference>
<proteinExistence type="predicted"/>
<dbReference type="STRING" id="416944.SAMN05421548_101369"/>
<keyword evidence="2" id="KW-1185">Reference proteome</keyword>
<gene>
    <name evidence="1" type="ORF">SAMN05421548_101369</name>
</gene>
<name>A0A1G6GV84_9BURK</name>
<dbReference type="AlphaFoldDB" id="A0A1G6GV84"/>
<evidence type="ECO:0000313" key="2">
    <source>
        <dbReference type="Proteomes" id="UP000198908"/>
    </source>
</evidence>
<protein>
    <submittedName>
        <fullName evidence="1">Uncharacterized protein</fullName>
    </submittedName>
</protein>
<organism evidence="1 2">
    <name type="scientific">Paraburkholderia lycopersici</name>
    <dbReference type="NCBI Taxonomy" id="416944"/>
    <lineage>
        <taxon>Bacteria</taxon>
        <taxon>Pseudomonadati</taxon>
        <taxon>Pseudomonadota</taxon>
        <taxon>Betaproteobacteria</taxon>
        <taxon>Burkholderiales</taxon>
        <taxon>Burkholderiaceae</taxon>
        <taxon>Paraburkholderia</taxon>
    </lineage>
</organism>
<accession>A0A1G6GV84</accession>
<evidence type="ECO:0000313" key="1">
    <source>
        <dbReference type="EMBL" id="SDB85854.1"/>
    </source>
</evidence>